<reference evidence="1 2" key="1">
    <citation type="submission" date="2022-10" db="EMBL/GenBank/DDBJ databases">
        <title>Chitinophaga nivalis PC15 sp. nov., isolated from Pyeongchang county, South Korea.</title>
        <authorList>
            <person name="Trinh H.N."/>
        </authorList>
    </citation>
    <scope>NUCLEOTIDE SEQUENCE [LARGE SCALE GENOMIC DNA]</scope>
    <source>
        <strain evidence="1 2">PC14</strain>
    </source>
</reference>
<accession>A0ABT3IIH6</accession>
<gene>
    <name evidence="1" type="ORF">OL497_07660</name>
</gene>
<evidence type="ECO:0000313" key="2">
    <source>
        <dbReference type="Proteomes" id="UP001207742"/>
    </source>
</evidence>
<protein>
    <recommendedName>
        <fullName evidence="3">Phage protein</fullName>
    </recommendedName>
</protein>
<dbReference type="Proteomes" id="UP001207742">
    <property type="component" value="Unassembled WGS sequence"/>
</dbReference>
<proteinExistence type="predicted"/>
<evidence type="ECO:0000313" key="1">
    <source>
        <dbReference type="EMBL" id="MCW3483763.1"/>
    </source>
</evidence>
<comment type="caution">
    <text evidence="1">The sequence shown here is derived from an EMBL/GenBank/DDBJ whole genome shotgun (WGS) entry which is preliminary data.</text>
</comment>
<name>A0ABT3IIH6_9BACT</name>
<evidence type="ECO:0008006" key="3">
    <source>
        <dbReference type="Google" id="ProtNLM"/>
    </source>
</evidence>
<keyword evidence="2" id="KW-1185">Reference proteome</keyword>
<dbReference type="RefSeq" id="WP_264729282.1">
    <property type="nucleotide sequence ID" value="NZ_JAPDNR010000001.1"/>
</dbReference>
<organism evidence="1 2">
    <name type="scientific">Chitinophaga nivalis</name>
    <dbReference type="NCBI Taxonomy" id="2991709"/>
    <lineage>
        <taxon>Bacteria</taxon>
        <taxon>Pseudomonadati</taxon>
        <taxon>Bacteroidota</taxon>
        <taxon>Chitinophagia</taxon>
        <taxon>Chitinophagales</taxon>
        <taxon>Chitinophagaceae</taxon>
        <taxon>Chitinophaga</taxon>
    </lineage>
</organism>
<sequence>MTPTEKANNLVEDFGLYTNSGLPDDDYSEQEKTEMYFAKQAAMLCVDEIIKANPVEAIKEPYPFPLRGFKVVYQPSEEYWQQVKQEIEKI</sequence>
<dbReference type="EMBL" id="JAPDNS010000001">
    <property type="protein sequence ID" value="MCW3483763.1"/>
    <property type="molecule type" value="Genomic_DNA"/>
</dbReference>